<dbReference type="InterPro" id="IPR003959">
    <property type="entry name" value="ATPase_AAA_core"/>
</dbReference>
<dbReference type="OrthoDB" id="9157518at2"/>
<gene>
    <name evidence="2" type="ORF">E6C76_20265</name>
</gene>
<proteinExistence type="predicted"/>
<dbReference type="AlphaFoldDB" id="A0A4S4AP31"/>
<dbReference type="EMBL" id="SSOC01000009">
    <property type="protein sequence ID" value="THF61418.1"/>
    <property type="molecule type" value="Genomic_DNA"/>
</dbReference>
<name>A0A4S4AP31_9RHOO</name>
<reference evidence="2 3" key="1">
    <citation type="submission" date="2019-04" db="EMBL/GenBank/DDBJ databases">
        <title>Azoarcus nasutitermitis sp. nov. isolated from termite nest.</title>
        <authorList>
            <person name="Lin S.-Y."/>
            <person name="Hameed A."/>
            <person name="Hsu Y.-H."/>
            <person name="Young C.-C."/>
        </authorList>
    </citation>
    <scope>NUCLEOTIDE SEQUENCE [LARGE SCALE GENOMIC DNA]</scope>
    <source>
        <strain evidence="2 3">CC-YHH838</strain>
    </source>
</reference>
<dbReference type="InterPro" id="IPR027417">
    <property type="entry name" value="P-loop_NTPase"/>
</dbReference>
<dbReference type="Gene3D" id="3.40.50.300">
    <property type="entry name" value="P-loop containing nucleotide triphosphate hydrolases"/>
    <property type="match status" value="1"/>
</dbReference>
<feature type="domain" description="ATPase AAA-type core" evidence="1">
    <location>
        <begin position="4"/>
        <end position="27"/>
    </location>
</feature>
<dbReference type="GO" id="GO:0016887">
    <property type="term" value="F:ATP hydrolysis activity"/>
    <property type="evidence" value="ECO:0007669"/>
    <property type="project" value="InterPro"/>
</dbReference>
<organism evidence="2 3">
    <name type="scientific">Pseudothauera nasutitermitis</name>
    <dbReference type="NCBI Taxonomy" id="2565930"/>
    <lineage>
        <taxon>Bacteria</taxon>
        <taxon>Pseudomonadati</taxon>
        <taxon>Pseudomonadota</taxon>
        <taxon>Betaproteobacteria</taxon>
        <taxon>Rhodocyclales</taxon>
        <taxon>Zoogloeaceae</taxon>
        <taxon>Pseudothauera</taxon>
    </lineage>
</organism>
<dbReference type="Proteomes" id="UP000308430">
    <property type="component" value="Unassembled WGS sequence"/>
</dbReference>
<evidence type="ECO:0000313" key="3">
    <source>
        <dbReference type="Proteomes" id="UP000308430"/>
    </source>
</evidence>
<evidence type="ECO:0000259" key="1">
    <source>
        <dbReference type="Pfam" id="PF00004"/>
    </source>
</evidence>
<protein>
    <submittedName>
        <fullName evidence="2">AAA family ATPase</fullName>
    </submittedName>
</protein>
<dbReference type="GO" id="GO:0016163">
    <property type="term" value="F:nitrogenase activity"/>
    <property type="evidence" value="ECO:0007669"/>
    <property type="project" value="InterPro"/>
</dbReference>
<comment type="caution">
    <text evidence="2">The sequence shown here is derived from an EMBL/GenBank/DDBJ whole genome shotgun (WGS) entry which is preliminary data.</text>
</comment>
<dbReference type="Pfam" id="PF00004">
    <property type="entry name" value="AAA"/>
    <property type="match status" value="1"/>
</dbReference>
<evidence type="ECO:0000313" key="2">
    <source>
        <dbReference type="EMBL" id="THF61418.1"/>
    </source>
</evidence>
<sequence>MKTVVIHGPQGCGKTFHARALARHFGCTSILDGWDGCGGLAPGTLALTSATVIDPPARAEVLSFDVAMQRAGLKRLVFLSAETMPVVIEDV</sequence>
<keyword evidence="3" id="KW-1185">Reference proteome</keyword>
<accession>A0A4S4AP31</accession>
<dbReference type="GO" id="GO:0005524">
    <property type="term" value="F:ATP binding"/>
    <property type="evidence" value="ECO:0007669"/>
    <property type="project" value="InterPro"/>
</dbReference>
<dbReference type="PROSITE" id="PS00699">
    <property type="entry name" value="NITROGENASE_1_1"/>
    <property type="match status" value="1"/>
</dbReference>
<dbReference type="SUPFAM" id="SSF52540">
    <property type="entry name" value="P-loop containing nucleoside triphosphate hydrolases"/>
    <property type="match status" value="1"/>
</dbReference>
<dbReference type="InterPro" id="IPR000318">
    <property type="entry name" value="Nase_comp1_CS"/>
</dbReference>
<dbReference type="RefSeq" id="WP_136350079.1">
    <property type="nucleotide sequence ID" value="NZ_SSOC01000009.1"/>
</dbReference>